<feature type="transmembrane region" description="Helical" evidence="1">
    <location>
        <begin position="369"/>
        <end position="386"/>
    </location>
</feature>
<accession>A0AAC9HTW7</accession>
<keyword evidence="1" id="KW-0472">Membrane</keyword>
<keyword evidence="1" id="KW-0812">Transmembrane</keyword>
<feature type="transmembrane region" description="Helical" evidence="1">
    <location>
        <begin position="339"/>
        <end position="363"/>
    </location>
</feature>
<feature type="transmembrane region" description="Helical" evidence="1">
    <location>
        <begin position="184"/>
        <end position="208"/>
    </location>
</feature>
<dbReference type="Proteomes" id="UP000095210">
    <property type="component" value="Chromosome"/>
</dbReference>
<gene>
    <name evidence="3" type="ORF">TL08_23735</name>
</gene>
<dbReference type="Pfam" id="PF04235">
    <property type="entry name" value="DUF418"/>
    <property type="match status" value="1"/>
</dbReference>
<evidence type="ECO:0000313" key="4">
    <source>
        <dbReference type="Proteomes" id="UP000095210"/>
    </source>
</evidence>
<feature type="transmembrane region" description="Helical" evidence="1">
    <location>
        <begin position="54"/>
        <end position="76"/>
    </location>
</feature>
<dbReference type="AlphaFoldDB" id="A0AAC9HTW7"/>
<evidence type="ECO:0000256" key="1">
    <source>
        <dbReference type="SAM" id="Phobius"/>
    </source>
</evidence>
<protein>
    <submittedName>
        <fullName evidence="3">DUF418 family protein</fullName>
    </submittedName>
</protein>
<evidence type="ECO:0000259" key="2">
    <source>
        <dbReference type="Pfam" id="PF04235"/>
    </source>
</evidence>
<proteinExistence type="predicted"/>
<feature type="transmembrane region" description="Helical" evidence="1">
    <location>
        <begin position="118"/>
        <end position="137"/>
    </location>
</feature>
<reference evidence="4" key="1">
    <citation type="submission" date="2016-03" db="EMBL/GenBank/DDBJ databases">
        <title>Complete genome sequence of the type strain Actinoalloteichus hymeniacidonis DSM 45092.</title>
        <authorList>
            <person name="Schaffert L."/>
            <person name="Albersmeier A."/>
            <person name="Winkler A."/>
            <person name="Kalinowski J."/>
            <person name="Zotchev S."/>
            <person name="Ruckert C."/>
        </authorList>
    </citation>
    <scope>NUCLEOTIDE SEQUENCE [LARGE SCALE GENOMIC DNA]</scope>
    <source>
        <strain evidence="4">HPA177(T) (DSM 45092(T))</strain>
    </source>
</reference>
<name>A0AAC9HTW7_9PSEU</name>
<dbReference type="InterPro" id="IPR007349">
    <property type="entry name" value="DUF418"/>
</dbReference>
<feature type="transmembrane region" description="Helical" evidence="1">
    <location>
        <begin position="144"/>
        <end position="164"/>
    </location>
</feature>
<keyword evidence="1" id="KW-1133">Transmembrane helix</keyword>
<dbReference type="RefSeq" id="WP_069852173.1">
    <property type="nucleotide sequence ID" value="NZ_CP014859.1"/>
</dbReference>
<dbReference type="KEGG" id="ahm:TL08_23735"/>
<feature type="domain" description="DUF418" evidence="2">
    <location>
        <begin position="294"/>
        <end position="404"/>
    </location>
</feature>
<organism evidence="3 4">
    <name type="scientific">Actinoalloteichus hymeniacidonis</name>
    <dbReference type="NCBI Taxonomy" id="340345"/>
    <lineage>
        <taxon>Bacteria</taxon>
        <taxon>Bacillati</taxon>
        <taxon>Actinomycetota</taxon>
        <taxon>Actinomycetes</taxon>
        <taxon>Pseudonocardiales</taxon>
        <taxon>Pseudonocardiaceae</taxon>
        <taxon>Actinoalloteichus</taxon>
    </lineage>
</organism>
<keyword evidence="4" id="KW-1185">Reference proteome</keyword>
<feature type="transmembrane region" description="Helical" evidence="1">
    <location>
        <begin position="220"/>
        <end position="240"/>
    </location>
</feature>
<evidence type="ECO:0000313" key="3">
    <source>
        <dbReference type="EMBL" id="AOS65527.1"/>
    </source>
</evidence>
<sequence length="416" mass="43544">MALAGNGEEVAAAPGVDPHRTRLLGVDLARCLAVLGMFVAHVGPHPREGGSGAALWIFHGFPSALFALLAGVSLALLTGGSTPVGGADARTARQRILLRALLLFPLGLILAALGTNVLIILCYYAIYFVLALPLLWLRPLWLGLVTVVTAVGGPVLSFFIRGAVSPTSRPYEYGTFGGADGDGLLALFLTGTYPALTWLPFVFAGVVLGRLDLRRLSITLWVGLTGAVVVAVGYGGSWLASTTFGARDRLYELLAGGSPGLLGPDPQLAPQAAEALDEMIRWGMLGTVPTDDPAWLSIAAPHSGTPFDVVGSTGVALLVVAVCLLLTRSGLLARLLSPLTAAGSMPLTIYSGHLLVLAMIGPIPDELEWPILLGLMAVTVVCAFVWRRFLGRGPLEMVLHSFTTRVAPGRTDAHTP</sequence>
<feature type="transmembrane region" description="Helical" evidence="1">
    <location>
        <begin position="309"/>
        <end position="327"/>
    </location>
</feature>
<feature type="transmembrane region" description="Helical" evidence="1">
    <location>
        <begin position="96"/>
        <end position="112"/>
    </location>
</feature>
<dbReference type="EMBL" id="CP014859">
    <property type="protein sequence ID" value="AOS65527.1"/>
    <property type="molecule type" value="Genomic_DNA"/>
</dbReference>